<protein>
    <submittedName>
        <fullName evidence="1">Uncharacterized protein</fullName>
    </submittedName>
</protein>
<comment type="caution">
    <text evidence="1">The sequence shown here is derived from an EMBL/GenBank/DDBJ whole genome shotgun (WGS) entry which is preliminary data.</text>
</comment>
<name>A0A4S4D4H3_CAMSN</name>
<gene>
    <name evidence="1" type="ORF">TEA_022549</name>
</gene>
<dbReference type="AlphaFoldDB" id="A0A4S4D4H3"/>
<reference evidence="1 2" key="1">
    <citation type="journal article" date="2018" name="Proc. Natl. Acad. Sci. U.S.A.">
        <title>Draft genome sequence of Camellia sinensis var. sinensis provides insights into the evolution of the tea genome and tea quality.</title>
        <authorList>
            <person name="Wei C."/>
            <person name="Yang H."/>
            <person name="Wang S."/>
            <person name="Zhao J."/>
            <person name="Liu C."/>
            <person name="Gao L."/>
            <person name="Xia E."/>
            <person name="Lu Y."/>
            <person name="Tai Y."/>
            <person name="She G."/>
            <person name="Sun J."/>
            <person name="Cao H."/>
            <person name="Tong W."/>
            <person name="Gao Q."/>
            <person name="Li Y."/>
            <person name="Deng W."/>
            <person name="Jiang X."/>
            <person name="Wang W."/>
            <person name="Chen Q."/>
            <person name="Zhang S."/>
            <person name="Li H."/>
            <person name="Wu J."/>
            <person name="Wang P."/>
            <person name="Li P."/>
            <person name="Shi C."/>
            <person name="Zheng F."/>
            <person name="Jian J."/>
            <person name="Huang B."/>
            <person name="Shan D."/>
            <person name="Shi M."/>
            <person name="Fang C."/>
            <person name="Yue Y."/>
            <person name="Li F."/>
            <person name="Li D."/>
            <person name="Wei S."/>
            <person name="Han B."/>
            <person name="Jiang C."/>
            <person name="Yin Y."/>
            <person name="Xia T."/>
            <person name="Zhang Z."/>
            <person name="Bennetzen J.L."/>
            <person name="Zhao S."/>
            <person name="Wan X."/>
        </authorList>
    </citation>
    <scope>NUCLEOTIDE SEQUENCE [LARGE SCALE GENOMIC DNA]</scope>
    <source>
        <strain evidence="2">cv. Shuchazao</strain>
        <tissue evidence="1">Leaf</tissue>
    </source>
</reference>
<proteinExistence type="predicted"/>
<dbReference type="Proteomes" id="UP000306102">
    <property type="component" value="Unassembled WGS sequence"/>
</dbReference>
<dbReference type="PANTHER" id="PTHR34570:SF7">
    <property type="entry name" value="GENOME ASSEMBLY, CHROMOSOME: A08"/>
    <property type="match status" value="1"/>
</dbReference>
<organism evidence="1 2">
    <name type="scientific">Camellia sinensis var. sinensis</name>
    <name type="common">China tea</name>
    <dbReference type="NCBI Taxonomy" id="542762"/>
    <lineage>
        <taxon>Eukaryota</taxon>
        <taxon>Viridiplantae</taxon>
        <taxon>Streptophyta</taxon>
        <taxon>Embryophyta</taxon>
        <taxon>Tracheophyta</taxon>
        <taxon>Spermatophyta</taxon>
        <taxon>Magnoliopsida</taxon>
        <taxon>eudicotyledons</taxon>
        <taxon>Gunneridae</taxon>
        <taxon>Pentapetalae</taxon>
        <taxon>asterids</taxon>
        <taxon>Ericales</taxon>
        <taxon>Theaceae</taxon>
        <taxon>Camellia</taxon>
    </lineage>
</organism>
<accession>A0A4S4D4H3</accession>
<sequence>MVETTLVQMGREESSDQIVIHSSIALLQERFRQLQRVKDMRQGRDLVRTLPDQNEPSKLFFRSELLNPPPRSPRQISVSLCPNSQIKNNNFPDIETPDLMKSWLSDKSFARAPPIKFNDSNSDVDTSLHL</sequence>
<evidence type="ECO:0000313" key="1">
    <source>
        <dbReference type="EMBL" id="THF97222.1"/>
    </source>
</evidence>
<evidence type="ECO:0000313" key="2">
    <source>
        <dbReference type="Proteomes" id="UP000306102"/>
    </source>
</evidence>
<keyword evidence="2" id="KW-1185">Reference proteome</keyword>
<dbReference type="PANTHER" id="PTHR34570">
    <property type="entry name" value="OS03G0593100 PROTEIN"/>
    <property type="match status" value="1"/>
</dbReference>
<dbReference type="EMBL" id="SDRB02012609">
    <property type="protein sequence ID" value="THF97222.1"/>
    <property type="molecule type" value="Genomic_DNA"/>
</dbReference>